<dbReference type="GO" id="GO:0008592">
    <property type="term" value="P:regulation of Toll signaling pathway"/>
    <property type="evidence" value="ECO:0007669"/>
    <property type="project" value="InterPro"/>
</dbReference>
<feature type="domain" description="Pellino FHA" evidence="3">
    <location>
        <begin position="383"/>
        <end position="587"/>
    </location>
</feature>
<evidence type="ECO:0008006" key="7">
    <source>
        <dbReference type="Google" id="ProtNLM"/>
    </source>
</evidence>
<evidence type="ECO:0000256" key="1">
    <source>
        <dbReference type="ARBA" id="ARBA00005639"/>
    </source>
</evidence>
<dbReference type="InterPro" id="IPR048335">
    <property type="entry name" value="Pellino_RING"/>
</dbReference>
<dbReference type="Pfam" id="PF20723">
    <property type="entry name" value="Pellino_RING"/>
    <property type="match status" value="1"/>
</dbReference>
<dbReference type="GO" id="GO:0000209">
    <property type="term" value="P:protein polyubiquitination"/>
    <property type="evidence" value="ECO:0007669"/>
    <property type="project" value="InterPro"/>
</dbReference>
<keyword evidence="2" id="KW-0597">Phosphoprotein</keyword>
<keyword evidence="6" id="KW-1185">Reference proteome</keyword>
<dbReference type="PANTHER" id="PTHR12098">
    <property type="entry name" value="E3 UBIQUITIN-PROTEIN LIGASE PELLINO-RELATED"/>
    <property type="match status" value="1"/>
</dbReference>
<evidence type="ECO:0000256" key="2">
    <source>
        <dbReference type="ARBA" id="ARBA00022553"/>
    </source>
</evidence>
<evidence type="ECO:0000259" key="3">
    <source>
        <dbReference type="Pfam" id="PF04710"/>
    </source>
</evidence>
<organism evidence="5 6">
    <name type="scientific">Parthenolecanium corni</name>
    <dbReference type="NCBI Taxonomy" id="536013"/>
    <lineage>
        <taxon>Eukaryota</taxon>
        <taxon>Metazoa</taxon>
        <taxon>Ecdysozoa</taxon>
        <taxon>Arthropoda</taxon>
        <taxon>Hexapoda</taxon>
        <taxon>Insecta</taxon>
        <taxon>Pterygota</taxon>
        <taxon>Neoptera</taxon>
        <taxon>Paraneoptera</taxon>
        <taxon>Hemiptera</taxon>
        <taxon>Sternorrhyncha</taxon>
        <taxon>Coccoidea</taxon>
        <taxon>Coccidae</taxon>
        <taxon>Parthenolecanium</taxon>
    </lineage>
</organism>
<reference evidence="5 6" key="1">
    <citation type="submission" date="2024-03" db="EMBL/GenBank/DDBJ databases">
        <title>Adaptation during the transition from Ophiocordyceps entomopathogen to insect associate is accompanied by gene loss and intensified selection.</title>
        <authorList>
            <person name="Ward C.M."/>
            <person name="Onetto C.A."/>
            <person name="Borneman A.R."/>
        </authorList>
    </citation>
    <scope>NUCLEOTIDE SEQUENCE [LARGE SCALE GENOMIC DNA]</scope>
    <source>
        <strain evidence="5">AWRI1</strain>
        <tissue evidence="5">Single Adult Female</tissue>
    </source>
</reference>
<feature type="domain" description="Pellino FHA" evidence="3">
    <location>
        <begin position="237"/>
        <end position="299"/>
    </location>
</feature>
<dbReference type="PANTHER" id="PTHR12098:SF2">
    <property type="entry name" value="PROTEIN PELLINO"/>
    <property type="match status" value="1"/>
</dbReference>
<dbReference type="GO" id="GO:0061630">
    <property type="term" value="F:ubiquitin protein ligase activity"/>
    <property type="evidence" value="ECO:0007669"/>
    <property type="project" value="InterPro"/>
</dbReference>
<gene>
    <name evidence="5" type="ORF">V9T40_011928</name>
</gene>
<dbReference type="AlphaFoldDB" id="A0AAN9XYV4"/>
<evidence type="ECO:0000259" key="4">
    <source>
        <dbReference type="Pfam" id="PF20723"/>
    </source>
</evidence>
<dbReference type="InterPro" id="IPR006800">
    <property type="entry name" value="Pellino_fam"/>
</dbReference>
<comment type="caution">
    <text evidence="5">The sequence shown here is derived from an EMBL/GenBank/DDBJ whole genome shotgun (WGS) entry which is preliminary data.</text>
</comment>
<comment type="similarity">
    <text evidence="1">Belongs to the pellino family.</text>
</comment>
<evidence type="ECO:0000313" key="5">
    <source>
        <dbReference type="EMBL" id="KAK7575642.1"/>
    </source>
</evidence>
<evidence type="ECO:0000313" key="6">
    <source>
        <dbReference type="Proteomes" id="UP001367676"/>
    </source>
</evidence>
<dbReference type="InterPro" id="IPR048334">
    <property type="entry name" value="Pellino_FHA"/>
</dbReference>
<dbReference type="Proteomes" id="UP001367676">
    <property type="component" value="Unassembled WGS sequence"/>
</dbReference>
<dbReference type="EMBL" id="JBBCAQ010000036">
    <property type="protein sequence ID" value="KAK7575642.1"/>
    <property type="molecule type" value="Genomic_DNA"/>
</dbReference>
<protein>
    <recommendedName>
        <fullName evidence="7">Protein pellino</fullName>
    </recommendedName>
</protein>
<sequence>MNFMSYELRKHIGYIHNLEDAINTVNPTVAVTSPNKPSDKHSQKKLRILFIGDSAEIAATLPIDVGDEISFRNASFIRDSFFEFEERNSFYDMMLCIGSLSFFNRLKNMFYRKKDVELWNSLIGLEFKFIPTNIEDYEPVHRSKSLLYVQKSVNDNGMDLLHIKDVPTFTEDREFELLQASYQFPEISDESVEARVTSPCAETGVTTVAGEGDSAENGKERSCIDGVMEICSQDESQSRNLVKYGELIILGYNGHLANGDRGRRRSKFVLHKRSTPNGVKRSRHYVVRTPTSHQRNIRTYGDNHLVFMCASVCASVAYSNAGGVREKTEYDVDRGEGRPKIGRERVRRISVKSGMRLEVATATAAVVAAGVAVAADREHVAWAPAILNAEQHSISYTMSRNQAVIVEYTHDENTDMFQIGRSSESPIDFVVLDTIAGDKNKTDNKVLASTISRFACRILCDRNNPSIARIYAAGFDSSKNIFLGEKGTKWETSLDMDGLTTNGVLIMHPKGCFSDGNAEPGLWREVSIGGAIYSLRISRSAPVKGNSVENVSNVLQDGTLIDLCGATLLWRTAEGLKKSPTKEYLEELVDQLNANRPVCPVGLNTLVIPRRSGLDCTQQQPYVYLSCGHVQGHHDWGLNKDSNFRTCPMCLKVGRAVKLCMGIEPAFYVDCGPPVFFAFDPCGHMATEKTVKYWAQVSIPHGTNGFEAFCPFCATLLEGDPGYVRLIFN</sequence>
<proteinExistence type="inferred from homology"/>
<feature type="domain" description="Pellino RING" evidence="4">
    <location>
        <begin position="592"/>
        <end position="729"/>
    </location>
</feature>
<accession>A0AAN9XYV4</accession>
<dbReference type="Pfam" id="PF04710">
    <property type="entry name" value="Pellino_FHA"/>
    <property type="match status" value="2"/>
</dbReference>
<name>A0AAN9XYV4_9HEMI</name>